<name>A0A2N5NB95_9BACL</name>
<proteinExistence type="predicted"/>
<comment type="caution">
    <text evidence="3">The sequence shown here is derived from an EMBL/GenBank/DDBJ whole genome shotgun (WGS) entry which is preliminary data.</text>
</comment>
<sequence>MQGTHWDLLPGGSGNIQGRRYPLNSTTTWEAKTYSVEYTLTVTYEPIDTSKPDLVADSISAAGKIEVGKAATFTANFHNEGVDIAKSFTVNVKDVGTGTILKSEAVPSLKAGASRSLTFTSTFTSNAAKTFRLTVDSANTIDEASETNNTVDETFSPGEAPTPTPTPSKDFGGNFEVSPPSIDYGDSFTLHPKDPEFGPCKYLRHMYTFKRGSREGATGWFHSWSDTTIERKDYPSAISTGSHQVYMTLITDCGQKEIGPRPLEVKNPPNNRPPSGKAAFVRPSNPTVPLTSVIEGETMYLVVLHDPSIPSPFDPDGDEVTFDGFDFANGNSAWIKSLKGRYPEGSWGMYEIRMDTPGVHTVKGLLRDPFGATGEVSAFINVQSKGPIPIIKCPDEVIENHYIPDALFDSSKSYSPVFAAIDHSRDEWMGRQSSYVNGTQQNITVEVQLNVYDVEGRKSEKPASCTIIVKPDLPPIAKLDVPKLGIRNEPNVILNKSFSPDGDQIMSANYRFKYDALNNGFQDDAWQTIVGSKEKVSFTAPRVGKYLFWTEVTDDFNLKDNTDDEPIESYTLNIVNNAPEVSFDLKGKNPQPDLDASTTIRPEKMINWPVYVTNTTETVFDRSRLWSVDGGSLIGGDAKNFGDAQNNTYSFMRFGGEVDLITGTKPNNGFGANALSPWRALTNTAYFNDYLADENGRQIEAYSISYTQYNEIPKVRSNKKHVIFSIADYTNYQGTMKIYGLNSKKLSPLVQGDNPYDWKAKKWSKGSPYDYVINLGPFSRKMTWELSGPYLYVVLSSTDDVIIRRYDAANGTLLQETTVPSHMNRFTDKVNWNFKDWVIHATTSGNGVVLKMERDFSSGGKDNYQVGSAYAHFVSVSPNMTLTTLGSIQRQMNRPTPWDLADYPYRAAPEMYLDPEGNTYTLEGYGYKQNEYRDMTLFFDLTINKYDKNMNLIWSRYLSEPDQQMALNSNSIGMFAGMGGHYGYNPMWMNTFANELYVDVYFMGSEPYLPTRMTKVINMKSGATLQNLSNWNNATFNWDGSSQGTDFSTRTADGYITNSTPYDQGNCAADGQVYNASGSLVTSYRGCTFFREYVGDGSLFALQRIPNGNSNPTAMIWFSAGAPSTTPLVKQAFTNGQFVSDVSLSDAEMKYSQRMLDVDVDQEAMGFSFHMQDPRNRYAVETNGHSLDLVKYVNGNRTVLQAGSYPFESDVSYGFKVKTVGSKIEVFLNNIPILSATDGQFLEGKFGYFANKAYVRFSALTYKAVDSKVEWSADYAIWDEGTAKAEVQYDSIQFLDPENDPKAGSYRWSFQHTPRFLNNQGLSVLHGKTFESEQLAFDKVGDYLVQLRAQDDPHPDYRYPDNRFGEYRKESNPFVKKVTVHRRPVSQYTVTLSGDGKVIWTDSSYDPDRYESPSNYSTEATGIDYRLTRGILEKKFYYTTPSGDTFYEKLVTPQEKGMYEIGMAVKDEYGAWSAYTVKTLHVTVTGANNTPPVPGFNQSHVNTYRGVTITFDSTAWDKEDGGRENLPHTWYLRNRTTNGAETIASGSRTSWQKSFSTIGTFEIRQRVEDSLGAEAQITKTVTIHNQIPSAQITVPASSDPNQPTKLIEFRPLFLWSYWDADSDEQTRYQLRIYRYGGELLRDTDIRPGKDRSWRPTTDLPEKVNMYIQVRAYDGFDWSAWSAPKYFYLETNRPPVADFDWTPKPVYEGDPIQLLDRSSDPDGDALTAKWTVLDPSGRTSVHADPPLLERSLPGTYQVTLTVSDGKAEATAAKPIPVVPLGLSADVGHTADWKEIHDRLGHETAQHPKEFYAGEKLIVQGYPVPAPVLQVTASLTAGGGLDARSILKPVTADRHYAGELHHARWADLSDGLAKGDYTIRFEVVYRNGTRKTADVPIRIIGSALGAAGVHRKQ</sequence>
<dbReference type="SMART" id="SM00089">
    <property type="entry name" value="PKD"/>
    <property type="match status" value="2"/>
</dbReference>
<dbReference type="InterPro" id="IPR011635">
    <property type="entry name" value="CARDB"/>
</dbReference>
<keyword evidence="4" id="KW-1185">Reference proteome</keyword>
<evidence type="ECO:0000259" key="2">
    <source>
        <dbReference type="PROSITE" id="PS50268"/>
    </source>
</evidence>
<dbReference type="GO" id="GO:0016020">
    <property type="term" value="C:membrane"/>
    <property type="evidence" value="ECO:0007669"/>
    <property type="project" value="InterPro"/>
</dbReference>
<protein>
    <submittedName>
        <fullName evidence="3">PKD domain containing protein</fullName>
    </submittedName>
</protein>
<dbReference type="Gene3D" id="2.60.40.10">
    <property type="entry name" value="Immunoglobulins"/>
    <property type="match status" value="3"/>
</dbReference>
<feature type="region of interest" description="Disordered" evidence="1">
    <location>
        <begin position="142"/>
        <end position="176"/>
    </location>
</feature>
<dbReference type="InterPro" id="IPR035986">
    <property type="entry name" value="PKD_dom_sf"/>
</dbReference>
<gene>
    <name evidence="3" type="ORF">B8V81_1817</name>
</gene>
<evidence type="ECO:0000313" key="3">
    <source>
        <dbReference type="EMBL" id="PLT47593.1"/>
    </source>
</evidence>
<dbReference type="GO" id="GO:0005509">
    <property type="term" value="F:calcium ion binding"/>
    <property type="evidence" value="ECO:0007669"/>
    <property type="project" value="InterPro"/>
</dbReference>
<evidence type="ECO:0000256" key="1">
    <source>
        <dbReference type="SAM" id="MobiDB-lite"/>
    </source>
</evidence>
<feature type="compositionally biased region" description="Polar residues" evidence="1">
    <location>
        <begin position="142"/>
        <end position="153"/>
    </location>
</feature>
<feature type="domain" description="Cadherin" evidence="2">
    <location>
        <begin position="1403"/>
        <end position="1496"/>
    </location>
</feature>
<dbReference type="Proteomes" id="UP000234789">
    <property type="component" value="Unassembled WGS sequence"/>
</dbReference>
<reference evidence="3 4" key="1">
    <citation type="submission" date="2017-05" db="EMBL/GenBank/DDBJ databases">
        <title>Functional genome analysis of Paenibacillus pasadenensis strain R16: insights on endophytic life style and antifungal activity.</title>
        <authorList>
            <person name="Passera A."/>
            <person name="Marcolungo L."/>
            <person name="Casati P."/>
            <person name="Brasca M."/>
            <person name="Quaglino F."/>
            <person name="Delledonne M."/>
        </authorList>
    </citation>
    <scope>NUCLEOTIDE SEQUENCE [LARGE SCALE GENOMIC DNA]</scope>
    <source>
        <strain evidence="3 4">R16</strain>
    </source>
</reference>
<dbReference type="InterPro" id="IPR002126">
    <property type="entry name" value="Cadherin-like_dom"/>
</dbReference>
<dbReference type="PROSITE" id="PS50268">
    <property type="entry name" value="CADHERIN_2"/>
    <property type="match status" value="1"/>
</dbReference>
<accession>A0A2N5NB95</accession>
<feature type="region of interest" description="Disordered" evidence="1">
    <location>
        <begin position="261"/>
        <end position="282"/>
    </location>
</feature>
<dbReference type="Gene3D" id="2.60.120.560">
    <property type="entry name" value="Exo-inulinase, domain 1"/>
    <property type="match status" value="1"/>
</dbReference>
<dbReference type="InterPro" id="IPR022409">
    <property type="entry name" value="PKD/Chitinase_dom"/>
</dbReference>
<dbReference type="Pfam" id="PF07705">
    <property type="entry name" value="CARDB"/>
    <property type="match status" value="1"/>
</dbReference>
<dbReference type="SUPFAM" id="SSF49299">
    <property type="entry name" value="PKD domain"/>
    <property type="match status" value="2"/>
</dbReference>
<evidence type="ECO:0000313" key="4">
    <source>
        <dbReference type="Proteomes" id="UP000234789"/>
    </source>
</evidence>
<dbReference type="GO" id="GO:0007156">
    <property type="term" value="P:homophilic cell adhesion via plasma membrane adhesion molecules"/>
    <property type="evidence" value="ECO:0007669"/>
    <property type="project" value="InterPro"/>
</dbReference>
<dbReference type="InterPro" id="IPR013783">
    <property type="entry name" value="Ig-like_fold"/>
</dbReference>
<dbReference type="CDD" id="cd00146">
    <property type="entry name" value="PKD"/>
    <property type="match status" value="1"/>
</dbReference>
<organism evidence="3 4">
    <name type="scientific">Paenibacillus pasadenensis</name>
    <dbReference type="NCBI Taxonomy" id="217090"/>
    <lineage>
        <taxon>Bacteria</taxon>
        <taxon>Bacillati</taxon>
        <taxon>Bacillota</taxon>
        <taxon>Bacilli</taxon>
        <taxon>Bacillales</taxon>
        <taxon>Paenibacillaceae</taxon>
        <taxon>Paenibacillus</taxon>
    </lineage>
</organism>
<dbReference type="EMBL" id="NFEZ01000003">
    <property type="protein sequence ID" value="PLT47593.1"/>
    <property type="molecule type" value="Genomic_DNA"/>
</dbReference>